<protein>
    <submittedName>
        <fullName evidence="1">Uncharacterized protein</fullName>
    </submittedName>
</protein>
<name>A0A382YHN1_9ZZZZ</name>
<evidence type="ECO:0000313" key="1">
    <source>
        <dbReference type="EMBL" id="SVD82802.1"/>
    </source>
</evidence>
<proteinExistence type="predicted"/>
<dbReference type="AlphaFoldDB" id="A0A382YHN1"/>
<gene>
    <name evidence="1" type="ORF">METZ01_LOCUS435656</name>
</gene>
<sequence>MTWDGNFLLVSQLLLILILEFW</sequence>
<dbReference type="EMBL" id="UINC01175919">
    <property type="protein sequence ID" value="SVD82802.1"/>
    <property type="molecule type" value="Genomic_DNA"/>
</dbReference>
<accession>A0A382YHN1</accession>
<reference evidence="1" key="1">
    <citation type="submission" date="2018-05" db="EMBL/GenBank/DDBJ databases">
        <authorList>
            <person name="Lanie J.A."/>
            <person name="Ng W.-L."/>
            <person name="Kazmierczak K.M."/>
            <person name="Andrzejewski T.M."/>
            <person name="Davidsen T.M."/>
            <person name="Wayne K.J."/>
            <person name="Tettelin H."/>
            <person name="Glass J.I."/>
            <person name="Rusch D."/>
            <person name="Podicherti R."/>
            <person name="Tsui H.-C.T."/>
            <person name="Winkler M.E."/>
        </authorList>
    </citation>
    <scope>NUCLEOTIDE SEQUENCE</scope>
</reference>
<organism evidence="1">
    <name type="scientific">marine metagenome</name>
    <dbReference type="NCBI Taxonomy" id="408172"/>
    <lineage>
        <taxon>unclassified sequences</taxon>
        <taxon>metagenomes</taxon>
        <taxon>ecological metagenomes</taxon>
    </lineage>
</organism>